<evidence type="ECO:0000313" key="2">
    <source>
        <dbReference type="EMBL" id="GAA0491024.1"/>
    </source>
</evidence>
<feature type="domain" description="SnoaL-like" evidence="1">
    <location>
        <begin position="14"/>
        <end position="112"/>
    </location>
</feature>
<organism evidence="2 3">
    <name type="scientific">Pigmentiphaga daeguensis</name>
    <dbReference type="NCBI Taxonomy" id="414049"/>
    <lineage>
        <taxon>Bacteria</taxon>
        <taxon>Pseudomonadati</taxon>
        <taxon>Pseudomonadota</taxon>
        <taxon>Betaproteobacteria</taxon>
        <taxon>Burkholderiales</taxon>
        <taxon>Alcaligenaceae</taxon>
        <taxon>Pigmentiphaga</taxon>
    </lineage>
</organism>
<proteinExistence type="predicted"/>
<gene>
    <name evidence="2" type="ORF">GCM10009097_03250</name>
</gene>
<dbReference type="EMBL" id="BAAAEN010000001">
    <property type="protein sequence ID" value="GAA0491024.1"/>
    <property type="molecule type" value="Genomic_DNA"/>
</dbReference>
<dbReference type="Pfam" id="PF12680">
    <property type="entry name" value="SnoaL_2"/>
    <property type="match status" value="1"/>
</dbReference>
<dbReference type="InterPro" id="IPR037401">
    <property type="entry name" value="SnoaL-like"/>
</dbReference>
<dbReference type="SUPFAM" id="SSF54427">
    <property type="entry name" value="NTF2-like"/>
    <property type="match status" value="1"/>
</dbReference>
<dbReference type="InterPro" id="IPR032710">
    <property type="entry name" value="NTF2-like_dom_sf"/>
</dbReference>
<evidence type="ECO:0000259" key="1">
    <source>
        <dbReference type="Pfam" id="PF12680"/>
    </source>
</evidence>
<accession>A0ABP3L2W6</accession>
<dbReference type="Gene3D" id="3.10.450.50">
    <property type="match status" value="1"/>
</dbReference>
<evidence type="ECO:0000313" key="3">
    <source>
        <dbReference type="Proteomes" id="UP001501706"/>
    </source>
</evidence>
<name>A0ABP3L2W6_9BURK</name>
<dbReference type="Proteomes" id="UP001501706">
    <property type="component" value="Unassembled WGS sequence"/>
</dbReference>
<dbReference type="RefSeq" id="WP_343927047.1">
    <property type="nucleotide sequence ID" value="NZ_BAAAEN010000001.1"/>
</dbReference>
<keyword evidence="3" id="KW-1185">Reference proteome</keyword>
<protein>
    <recommendedName>
        <fullName evidence="1">SnoaL-like domain-containing protein</fullName>
    </recommendedName>
</protein>
<comment type="caution">
    <text evidence="2">The sequence shown here is derived from an EMBL/GenBank/DDBJ whole genome shotgun (WGS) entry which is preliminary data.</text>
</comment>
<reference evidence="3" key="1">
    <citation type="journal article" date="2019" name="Int. J. Syst. Evol. Microbiol.">
        <title>The Global Catalogue of Microorganisms (GCM) 10K type strain sequencing project: providing services to taxonomists for standard genome sequencing and annotation.</title>
        <authorList>
            <consortium name="The Broad Institute Genomics Platform"/>
            <consortium name="The Broad Institute Genome Sequencing Center for Infectious Disease"/>
            <person name="Wu L."/>
            <person name="Ma J."/>
        </authorList>
    </citation>
    <scope>NUCLEOTIDE SEQUENCE [LARGE SCALE GENOMIC DNA]</scope>
    <source>
        <strain evidence="3">JCM 14330</strain>
    </source>
</reference>
<sequence length="127" mass="13895">MTTLSRSQLQAHAHAWISAWNRADVDAVLATFAEDAEFTSALALPYAGTSRVRGKAALRRYWEAALADRPGLRFELVAAICDETAQVLVVHYVALQGGRRTRACEIMQFQDGVQVRGEALYGAPDST</sequence>